<dbReference type="AlphaFoldDB" id="A0AAD5W4V0"/>
<accession>A0AAD5W4V0</accession>
<reference evidence="2" key="1">
    <citation type="submission" date="2022-07" db="EMBL/GenBank/DDBJ databases">
        <title>Genome Sequence of Leucocoprinus birnbaumii.</title>
        <authorList>
            <person name="Buettner E."/>
        </authorList>
    </citation>
    <scope>NUCLEOTIDE SEQUENCE</scope>
    <source>
        <strain evidence="2">VT141</strain>
    </source>
</reference>
<evidence type="ECO:0000313" key="3">
    <source>
        <dbReference type="Proteomes" id="UP001213000"/>
    </source>
</evidence>
<feature type="compositionally biased region" description="Low complexity" evidence="1">
    <location>
        <begin position="10"/>
        <end position="19"/>
    </location>
</feature>
<feature type="region of interest" description="Disordered" evidence="1">
    <location>
        <begin position="1"/>
        <end position="31"/>
    </location>
</feature>
<keyword evidence="3" id="KW-1185">Reference proteome</keyword>
<organism evidence="2 3">
    <name type="scientific">Leucocoprinus birnbaumii</name>
    <dbReference type="NCBI Taxonomy" id="56174"/>
    <lineage>
        <taxon>Eukaryota</taxon>
        <taxon>Fungi</taxon>
        <taxon>Dikarya</taxon>
        <taxon>Basidiomycota</taxon>
        <taxon>Agaricomycotina</taxon>
        <taxon>Agaricomycetes</taxon>
        <taxon>Agaricomycetidae</taxon>
        <taxon>Agaricales</taxon>
        <taxon>Agaricineae</taxon>
        <taxon>Agaricaceae</taxon>
        <taxon>Leucocoprinus</taxon>
    </lineage>
</organism>
<evidence type="ECO:0000256" key="1">
    <source>
        <dbReference type="SAM" id="MobiDB-lite"/>
    </source>
</evidence>
<dbReference type="EMBL" id="JANIEX010000089">
    <property type="protein sequence ID" value="KAJ3573838.1"/>
    <property type="molecule type" value="Genomic_DNA"/>
</dbReference>
<feature type="region of interest" description="Disordered" evidence="1">
    <location>
        <begin position="44"/>
        <end position="95"/>
    </location>
</feature>
<proteinExistence type="predicted"/>
<feature type="compositionally biased region" description="Low complexity" evidence="1">
    <location>
        <begin position="46"/>
        <end position="59"/>
    </location>
</feature>
<gene>
    <name evidence="2" type="ORF">NP233_g2177</name>
</gene>
<evidence type="ECO:0000313" key="2">
    <source>
        <dbReference type="EMBL" id="KAJ3573838.1"/>
    </source>
</evidence>
<name>A0AAD5W4V0_9AGAR</name>
<dbReference type="Proteomes" id="UP001213000">
    <property type="component" value="Unassembled WGS sequence"/>
</dbReference>
<sequence>MLPDKRPRARSSSPYSESAPPEKKLKLPTSTVIPANDIVLRDIRPLSHSSSPDSDLVPPEKGLKPSTAIMPSSDKVLQDKRHRSRSLPPNPECVGDCNRYTTVETATERGAQ</sequence>
<protein>
    <submittedName>
        <fullName evidence="2">Uncharacterized protein</fullName>
    </submittedName>
</protein>
<comment type="caution">
    <text evidence="2">The sequence shown here is derived from an EMBL/GenBank/DDBJ whole genome shotgun (WGS) entry which is preliminary data.</text>
</comment>